<feature type="domain" description="N-acetyltransferase" evidence="1">
    <location>
        <begin position="41"/>
        <end position="197"/>
    </location>
</feature>
<dbReference type="Proteomes" id="UP000295601">
    <property type="component" value="Unassembled WGS sequence"/>
</dbReference>
<dbReference type="GO" id="GO:0008999">
    <property type="term" value="F:protein-N-terminal-alanine acetyltransferase activity"/>
    <property type="evidence" value="ECO:0007669"/>
    <property type="project" value="TreeGrafter"/>
</dbReference>
<dbReference type="Pfam" id="PF13302">
    <property type="entry name" value="Acetyltransf_3"/>
    <property type="match status" value="1"/>
</dbReference>
<name>A0A4R6S1L7_9MICO</name>
<dbReference type="AlphaFoldDB" id="A0A4R6S1L7"/>
<dbReference type="InterPro" id="IPR016181">
    <property type="entry name" value="Acyl_CoA_acyltransferase"/>
</dbReference>
<evidence type="ECO:0000313" key="2">
    <source>
        <dbReference type="EMBL" id="TDP93421.1"/>
    </source>
</evidence>
<dbReference type="InterPro" id="IPR000182">
    <property type="entry name" value="GNAT_dom"/>
</dbReference>
<dbReference type="FunFam" id="3.40.630.30:FF:000047">
    <property type="entry name" value="Acetyltransferase, GNAT family"/>
    <property type="match status" value="1"/>
</dbReference>
<reference evidence="2 3" key="1">
    <citation type="submission" date="2019-03" db="EMBL/GenBank/DDBJ databases">
        <title>Genomic analyses of the natural microbiome of Caenorhabditis elegans.</title>
        <authorList>
            <person name="Samuel B."/>
        </authorList>
    </citation>
    <scope>NUCLEOTIDE SEQUENCE [LARGE SCALE GENOMIC DNA]</scope>
    <source>
        <strain evidence="2 3">JUb18</strain>
    </source>
</reference>
<gene>
    <name evidence="2" type="ORF">EDF62_1400</name>
</gene>
<sequence length="244" mass="27534">MVSSIMVRTNEYGQPVGEPVPGWKPAPVPEAPQLAGRYCRLEVLDVDLHADQLYEAYAQAPDDRDWTYLDTGPYPTRESYREWAKSASARTDPRHFAVIDVAAGVAVGTLALLRHDAVSGVIEVGWVMFSPRLRRTPISTEAQFLLMAYVFEELGYRRYEWKCDSLNEPSKNAALRLGFHYEGTFRNNVVYKGRNRDTAWYSIIAPEWPRLKAGFLAWLEPTNFDGGGQQLSKLHSSDADSCAK</sequence>
<dbReference type="PANTHER" id="PTHR43441">
    <property type="entry name" value="RIBOSOMAL-PROTEIN-SERINE ACETYLTRANSFERASE"/>
    <property type="match status" value="1"/>
</dbReference>
<dbReference type="PROSITE" id="PS51186">
    <property type="entry name" value="GNAT"/>
    <property type="match status" value="1"/>
</dbReference>
<keyword evidence="2" id="KW-0808">Transferase</keyword>
<dbReference type="InterPro" id="IPR051908">
    <property type="entry name" value="Ribosomal_N-acetyltransferase"/>
</dbReference>
<proteinExistence type="predicted"/>
<evidence type="ECO:0000313" key="3">
    <source>
        <dbReference type="Proteomes" id="UP000295601"/>
    </source>
</evidence>
<dbReference type="Gene3D" id="3.40.630.30">
    <property type="match status" value="1"/>
</dbReference>
<accession>A0A4R6S1L7</accession>
<dbReference type="EMBL" id="SNYA01000003">
    <property type="protein sequence ID" value="TDP93421.1"/>
    <property type="molecule type" value="Genomic_DNA"/>
</dbReference>
<dbReference type="PANTHER" id="PTHR43441:SF2">
    <property type="entry name" value="FAMILY ACETYLTRANSFERASE, PUTATIVE (AFU_ORTHOLOGUE AFUA_7G00850)-RELATED"/>
    <property type="match status" value="1"/>
</dbReference>
<evidence type="ECO:0000259" key="1">
    <source>
        <dbReference type="PROSITE" id="PS51186"/>
    </source>
</evidence>
<dbReference type="SUPFAM" id="SSF55729">
    <property type="entry name" value="Acyl-CoA N-acyltransferases (Nat)"/>
    <property type="match status" value="1"/>
</dbReference>
<comment type="caution">
    <text evidence="2">The sequence shown here is derived from an EMBL/GenBank/DDBJ whole genome shotgun (WGS) entry which is preliminary data.</text>
</comment>
<keyword evidence="3" id="KW-1185">Reference proteome</keyword>
<organism evidence="2 3">
    <name type="scientific">Leucobacter luti</name>
    <dbReference type="NCBI Taxonomy" id="340320"/>
    <lineage>
        <taxon>Bacteria</taxon>
        <taxon>Bacillati</taxon>
        <taxon>Actinomycetota</taxon>
        <taxon>Actinomycetes</taxon>
        <taxon>Micrococcales</taxon>
        <taxon>Microbacteriaceae</taxon>
        <taxon>Leucobacter</taxon>
    </lineage>
</organism>
<protein>
    <submittedName>
        <fullName evidence="2">RimJ/RimL family protein N-acetyltransferase</fullName>
    </submittedName>
</protein>
<dbReference type="GO" id="GO:1990189">
    <property type="term" value="F:protein N-terminal-serine acetyltransferase activity"/>
    <property type="evidence" value="ECO:0007669"/>
    <property type="project" value="TreeGrafter"/>
</dbReference>